<dbReference type="EMBL" id="RAWM01000050">
    <property type="protein sequence ID" value="RKH67430.1"/>
    <property type="molecule type" value="Genomic_DNA"/>
</dbReference>
<comment type="caution">
    <text evidence="1">The sequence shown here is derived from an EMBL/GenBank/DDBJ whole genome shotgun (WGS) entry which is preliminary data.</text>
</comment>
<proteinExistence type="predicted"/>
<evidence type="ECO:0000313" key="2">
    <source>
        <dbReference type="Proteomes" id="UP000282656"/>
    </source>
</evidence>
<dbReference type="Proteomes" id="UP000282656">
    <property type="component" value="Unassembled WGS sequence"/>
</dbReference>
<evidence type="ECO:0008006" key="3">
    <source>
        <dbReference type="Google" id="ProtNLM"/>
    </source>
</evidence>
<protein>
    <recommendedName>
        <fullName evidence="3">HEAT repeat domain-containing protein</fullName>
    </recommendedName>
</protein>
<keyword evidence="2" id="KW-1185">Reference proteome</keyword>
<accession>A0A3A8QKH2</accession>
<dbReference type="AlphaFoldDB" id="A0A3A8QKH2"/>
<sequence>MLSRLRDELLEGEPRTAASAILDAVEARPELPVNLSREDFEGTAADLLVELGENPGVVDHLCQQFARPRLWGVLLDALALLADPAAAHTVAALAKSQLRHPTLEVPELIKLVSTLGCVGGPESREALDAFRARGDWSPDVARELEIAHEALGKPR</sequence>
<evidence type="ECO:0000313" key="1">
    <source>
        <dbReference type="EMBL" id="RKH67430.1"/>
    </source>
</evidence>
<name>A0A3A8QKH2_9BACT</name>
<gene>
    <name evidence="1" type="ORF">D7X96_19545</name>
</gene>
<reference evidence="2" key="1">
    <citation type="submission" date="2018-09" db="EMBL/GenBank/DDBJ databases">
        <authorList>
            <person name="Livingstone P.G."/>
            <person name="Whitworth D.E."/>
        </authorList>
    </citation>
    <scope>NUCLEOTIDE SEQUENCE [LARGE SCALE GENOMIC DNA]</scope>
    <source>
        <strain evidence="2">AB047A</strain>
    </source>
</reference>
<organism evidence="1 2">
    <name type="scientific">Corallococcus interemptor</name>
    <dbReference type="NCBI Taxonomy" id="2316720"/>
    <lineage>
        <taxon>Bacteria</taxon>
        <taxon>Pseudomonadati</taxon>
        <taxon>Myxococcota</taxon>
        <taxon>Myxococcia</taxon>
        <taxon>Myxococcales</taxon>
        <taxon>Cystobacterineae</taxon>
        <taxon>Myxococcaceae</taxon>
        <taxon>Corallococcus</taxon>
    </lineage>
</organism>